<accession>A0A8T0IJK2</accession>
<evidence type="ECO:0000256" key="1">
    <source>
        <dbReference type="SAM" id="MobiDB-lite"/>
    </source>
</evidence>
<feature type="region of interest" description="Disordered" evidence="1">
    <location>
        <begin position="1073"/>
        <end position="1114"/>
    </location>
</feature>
<feature type="compositionally biased region" description="Basic and acidic residues" evidence="1">
    <location>
        <begin position="1038"/>
        <end position="1047"/>
    </location>
</feature>
<feature type="compositionally biased region" description="Polar residues" evidence="1">
    <location>
        <begin position="372"/>
        <end position="389"/>
    </location>
</feature>
<feature type="compositionally biased region" description="Basic and acidic residues" evidence="1">
    <location>
        <begin position="349"/>
        <end position="361"/>
    </location>
</feature>
<proteinExistence type="predicted"/>
<feature type="compositionally biased region" description="Basic and acidic residues" evidence="1">
    <location>
        <begin position="391"/>
        <end position="400"/>
    </location>
</feature>
<dbReference type="PANTHER" id="PTHR31680">
    <property type="entry name" value="LONGIFOLIA PROTEIN"/>
    <property type="match status" value="1"/>
</dbReference>
<protein>
    <recommendedName>
        <fullName evidence="2">DUF4378 domain-containing protein</fullName>
    </recommendedName>
</protein>
<feature type="region of interest" description="Disordered" evidence="1">
    <location>
        <begin position="779"/>
        <end position="939"/>
    </location>
</feature>
<feature type="compositionally biased region" description="Low complexity" evidence="1">
    <location>
        <begin position="210"/>
        <end position="219"/>
    </location>
</feature>
<keyword evidence="4" id="KW-1185">Reference proteome</keyword>
<dbReference type="GO" id="GO:0051513">
    <property type="term" value="P:regulation of monopolar cell growth"/>
    <property type="evidence" value="ECO:0007669"/>
    <property type="project" value="InterPro"/>
</dbReference>
<reference evidence="3" key="1">
    <citation type="submission" date="2020-06" db="EMBL/GenBank/DDBJ databases">
        <title>WGS assembly of Ceratodon purpureus strain R40.</title>
        <authorList>
            <person name="Carey S.B."/>
            <person name="Jenkins J."/>
            <person name="Shu S."/>
            <person name="Lovell J.T."/>
            <person name="Sreedasyam A."/>
            <person name="Maumus F."/>
            <person name="Tiley G.P."/>
            <person name="Fernandez-Pozo N."/>
            <person name="Barry K."/>
            <person name="Chen C."/>
            <person name="Wang M."/>
            <person name="Lipzen A."/>
            <person name="Daum C."/>
            <person name="Saski C.A."/>
            <person name="Payton A.C."/>
            <person name="Mcbreen J.C."/>
            <person name="Conrad R.E."/>
            <person name="Kollar L.M."/>
            <person name="Olsson S."/>
            <person name="Huttunen S."/>
            <person name="Landis J.B."/>
            <person name="Wickett N.J."/>
            <person name="Johnson M.G."/>
            <person name="Rensing S.A."/>
            <person name="Grimwood J."/>
            <person name="Schmutz J."/>
            <person name="Mcdaniel S.F."/>
        </authorList>
    </citation>
    <scope>NUCLEOTIDE SEQUENCE</scope>
    <source>
        <strain evidence="3">R40</strain>
    </source>
</reference>
<dbReference type="InterPro" id="IPR025486">
    <property type="entry name" value="DUF4378"/>
</dbReference>
<feature type="compositionally biased region" description="Polar residues" evidence="1">
    <location>
        <begin position="540"/>
        <end position="549"/>
    </location>
</feature>
<feature type="domain" description="DUF4378" evidence="2">
    <location>
        <begin position="1252"/>
        <end position="1419"/>
    </location>
</feature>
<feature type="compositionally biased region" description="Basic and acidic residues" evidence="1">
    <location>
        <begin position="885"/>
        <end position="897"/>
    </location>
</feature>
<evidence type="ECO:0000313" key="4">
    <source>
        <dbReference type="Proteomes" id="UP000822688"/>
    </source>
</evidence>
<feature type="compositionally biased region" description="Basic and acidic residues" evidence="1">
    <location>
        <begin position="181"/>
        <end position="194"/>
    </location>
</feature>
<gene>
    <name evidence="3" type="ORF">KC19_3G175600</name>
</gene>
<organism evidence="3 4">
    <name type="scientific">Ceratodon purpureus</name>
    <name type="common">Fire moss</name>
    <name type="synonym">Dicranum purpureum</name>
    <dbReference type="NCBI Taxonomy" id="3225"/>
    <lineage>
        <taxon>Eukaryota</taxon>
        <taxon>Viridiplantae</taxon>
        <taxon>Streptophyta</taxon>
        <taxon>Embryophyta</taxon>
        <taxon>Bryophyta</taxon>
        <taxon>Bryophytina</taxon>
        <taxon>Bryopsida</taxon>
        <taxon>Dicranidae</taxon>
        <taxon>Pseudoditrichales</taxon>
        <taxon>Ditrichaceae</taxon>
        <taxon>Ceratodon</taxon>
    </lineage>
</organism>
<feature type="compositionally biased region" description="Basic and acidic residues" evidence="1">
    <location>
        <begin position="274"/>
        <end position="308"/>
    </location>
</feature>
<feature type="region of interest" description="Disordered" evidence="1">
    <location>
        <begin position="349"/>
        <end position="407"/>
    </location>
</feature>
<feature type="compositionally biased region" description="Polar residues" evidence="1">
    <location>
        <begin position="1074"/>
        <end position="1085"/>
    </location>
</feature>
<evidence type="ECO:0000313" key="3">
    <source>
        <dbReference type="EMBL" id="KAG0583964.1"/>
    </source>
</evidence>
<feature type="compositionally biased region" description="Polar residues" evidence="1">
    <location>
        <begin position="1014"/>
        <end position="1029"/>
    </location>
</feature>
<feature type="compositionally biased region" description="Low complexity" evidence="1">
    <location>
        <begin position="782"/>
        <end position="800"/>
    </location>
</feature>
<feature type="region of interest" description="Disordered" evidence="1">
    <location>
        <begin position="61"/>
        <end position="328"/>
    </location>
</feature>
<feature type="compositionally biased region" description="Basic and acidic residues" evidence="1">
    <location>
        <begin position="910"/>
        <end position="939"/>
    </location>
</feature>
<feature type="compositionally biased region" description="Basic and acidic residues" evidence="1">
    <location>
        <begin position="838"/>
        <end position="852"/>
    </location>
</feature>
<comment type="caution">
    <text evidence="3">The sequence shown here is derived from an EMBL/GenBank/DDBJ whole genome shotgun (WGS) entry which is preliminary data.</text>
</comment>
<feature type="region of interest" description="Disordered" evidence="1">
    <location>
        <begin position="540"/>
        <end position="580"/>
    </location>
</feature>
<dbReference type="EMBL" id="CM026423">
    <property type="protein sequence ID" value="KAG0583964.1"/>
    <property type="molecule type" value="Genomic_DNA"/>
</dbReference>
<feature type="region of interest" description="Disordered" evidence="1">
    <location>
        <begin position="704"/>
        <end position="723"/>
    </location>
</feature>
<feature type="compositionally biased region" description="Basic and acidic residues" evidence="1">
    <location>
        <begin position="221"/>
        <end position="241"/>
    </location>
</feature>
<evidence type="ECO:0000259" key="2">
    <source>
        <dbReference type="Pfam" id="PF14309"/>
    </source>
</evidence>
<dbReference type="PANTHER" id="PTHR31680:SF4">
    <property type="entry name" value="LONGIFOLIA PROTEIN"/>
    <property type="match status" value="1"/>
</dbReference>
<dbReference type="Pfam" id="PF14309">
    <property type="entry name" value="DUF4378"/>
    <property type="match status" value="1"/>
</dbReference>
<feature type="region of interest" description="Disordered" evidence="1">
    <location>
        <begin position="1160"/>
        <end position="1188"/>
    </location>
</feature>
<feature type="region of interest" description="Disordered" evidence="1">
    <location>
        <begin position="21"/>
        <end position="40"/>
    </location>
</feature>
<dbReference type="InterPro" id="IPR033334">
    <property type="entry name" value="LNG1/2"/>
</dbReference>
<feature type="region of interest" description="Disordered" evidence="1">
    <location>
        <begin position="1014"/>
        <end position="1047"/>
    </location>
</feature>
<feature type="compositionally biased region" description="Low complexity" evidence="1">
    <location>
        <begin position="856"/>
        <end position="878"/>
    </location>
</feature>
<sequence>MTGLFQIFDRYRALTRSKSIPKKVTAGSHGQPLPGGERDPSCINFAYHMFQDESGHRRATLAGPERLPQVEGTREPRRSSIDNSEVMVAKAPEIPKDIQPAVEARPQPPRTSLDSRPKPRLSFYFKEDASVDDTSASSAKEVPTSVPNEPPGNPSNGLLQRRSSDPTVVATRLSVDGKLSGSEDKEKKSRDFKGMIKGPFKRKGHRGNSHESTGSSGSSFDLKETEQLRKVSELQTERKEGSNNLYLSGQDGLGEDEEYKDFSVFTGSPGGWLESREGSTPRLTVELKDGPQLTRKDDQRVLIDDRSRLSGLEDSDEHTTQNSHALVPFGFKGSPNVIDYEDLRNMQRDRARKSVEGRESPGRPFDGKAATSRFSVDGTSAPRQSSGTPRRSVDGRETYHHPLGPGQNRFAQYVQRSLEAASPLSLRRDNSWANSPGRTVDGAWDNDMEDSRWKASSVVAKLMGLEELPNFDVVNVTDASSPVRHYPSLQRTAYYLQPDESPSRDDDDSYQVFGTDEVVTPLRKDTKFMSGVPLALVGRQQATSVSTPPRLQVGSPISPENKGNLTPASPKHLSVSPKHHMTESMPQVFKHQFEQKASSEGLYSDMDHRLRQLGLKNSIQERKTLKQILEAMHLKGLLQPPRHMESDWKRNLSRQGSSGAVAKSLFDNKKDRFSSYMGDSFKEDIFGLDYKDIPMYISAQKAKSSAGVHIPDGSKSPSRRSGEASIVVMKPLNAKSASKLALANASVDLPLEKEHGTVRETSAFRASLTSGIPIATLEKDSSISTNNRSSSRSEASTVSNKLRPRSRSVDSRGQDNVEELPLSVRQRRERIAARTARAKTEGGDILLRDSPRSARSLSPVVKSSAKSSSPARSAFGSSVGQTGDAKSRVKPSIEKKYTKSTTQVIKKAKLSRETLKERTGSEEEVTKVPSRSREDSKSVAGDVDKIAALDPWGKAEVAVLRSKSSVSGGCDDQSGSALSVDEKNYLEERCREFLDSAADSCSESLDITLERSRNGSPINVMSPTFTSFESRSSRHSRHSSDRSLDGFYDTQERYESKLEDSELHTDSDAALYTDQGSSDVSMSRESQVEELGLNAVDSSEASPPGFLVRRKGHEGRGERLAERVEQPSPISVLNNINFHEGDSTPSPTSEKAGFVSLQDCSVSDSGEDREEVKTPVWQPTDPSTPPQLIPALTGDPLKDLIYKVARSLNLDDQNSFLNKPTLEIQVPYVPDMFSPTSLNSIPSSFSSKEDEKAYVRHIIMASGVTEEATAPKEWPRSGQLMKTEFFDQLEEHLELRESARKQNAYLSGEERTEYLKQALDRRLLFDSVNNILERKFYPYYNPQPWGSQTFRKKPMGAKLVEEIWEELKSIHTCTLDDDTLYTILQKDFTQRGEKWVDFSAEIGEIGMEIEEMILDELMDATVQEWSGECKFL</sequence>
<name>A0A8T0IJK2_CERPU</name>
<dbReference type="Proteomes" id="UP000822688">
    <property type="component" value="Chromosome 3"/>
</dbReference>